<dbReference type="InterPro" id="IPR048337">
    <property type="entry name" value="FAM50A/XAP5_C"/>
</dbReference>
<protein>
    <submittedName>
        <fullName evidence="2">Splicing factor, xap-5-like protein</fullName>
    </submittedName>
</protein>
<proteinExistence type="predicted"/>
<evidence type="ECO:0000313" key="2">
    <source>
        <dbReference type="EMBL" id="WBW75082.1"/>
    </source>
</evidence>
<dbReference type="GO" id="GO:0005634">
    <property type="term" value="C:nucleus"/>
    <property type="evidence" value="ECO:0007669"/>
    <property type="project" value="InterPro"/>
</dbReference>
<keyword evidence="3" id="KW-1185">Reference proteome</keyword>
<evidence type="ECO:0000313" key="3">
    <source>
        <dbReference type="Proteomes" id="UP001212411"/>
    </source>
</evidence>
<dbReference type="InterPro" id="IPR007005">
    <property type="entry name" value="XAP5"/>
</dbReference>
<feature type="domain" description="FAM50A/XAP5 C-terminal" evidence="1">
    <location>
        <begin position="138"/>
        <end position="274"/>
    </location>
</feature>
<dbReference type="PANTHER" id="PTHR12722">
    <property type="entry name" value="XAP-5 PROTEIN-RELATED"/>
    <property type="match status" value="1"/>
</dbReference>
<dbReference type="KEGG" id="som:SOMG_04364"/>
<organism evidence="2 3">
    <name type="scientific">Schizosaccharomyces osmophilus</name>
    <dbReference type="NCBI Taxonomy" id="2545709"/>
    <lineage>
        <taxon>Eukaryota</taxon>
        <taxon>Fungi</taxon>
        <taxon>Dikarya</taxon>
        <taxon>Ascomycota</taxon>
        <taxon>Taphrinomycotina</taxon>
        <taxon>Schizosaccharomycetes</taxon>
        <taxon>Schizosaccharomycetales</taxon>
        <taxon>Schizosaccharomycetaceae</taxon>
        <taxon>Schizosaccharomyces</taxon>
    </lineage>
</organism>
<sequence>MSGYENADELHDLLRKQTTGLVHLEDYRRVKQGIAEKKEKDALSQTNQKIKKKKGVLGKNAKKQFQLNKGKLSFGQEENEEETGDGLKEIIIKKKHLGKDPTVNTSFLPDAEREALEEAKRKEYRKQWLEEQERIKEEEILIPFLFYEGSTTRYSVKIRLKDSVGHILSNMKDQIPSLKRVLDMDKLLLVQSDLIIPHHHELYYFYLNKVQGPNGLLFEFDSLRCQNSEMAATLQLPEKKIPHLILKSFYMEYRHVFPCNCWEMFDSRKDYASQKTKVNPNAALFYRTE</sequence>
<gene>
    <name evidence="2" type="primary">xap5</name>
    <name evidence="2" type="ORF">SOMG_04364</name>
</gene>
<dbReference type="GeneID" id="80877839"/>
<dbReference type="Pfam" id="PF04921">
    <property type="entry name" value="XAP5"/>
    <property type="match status" value="1"/>
</dbReference>
<dbReference type="PANTHER" id="PTHR12722:SF0">
    <property type="entry name" value="PROTEIN FAM50A"/>
    <property type="match status" value="1"/>
</dbReference>
<evidence type="ECO:0000259" key="1">
    <source>
        <dbReference type="Pfam" id="PF04921"/>
    </source>
</evidence>
<dbReference type="RefSeq" id="XP_056039325.1">
    <property type="nucleotide sequence ID" value="XM_056183150.1"/>
</dbReference>
<name>A0AAE9WEW5_9SCHI</name>
<dbReference type="Proteomes" id="UP001212411">
    <property type="component" value="Chromosome 3"/>
</dbReference>
<dbReference type="EMBL" id="CP115613">
    <property type="protein sequence ID" value="WBW75082.1"/>
    <property type="molecule type" value="Genomic_DNA"/>
</dbReference>
<accession>A0AAE9WEW5</accession>
<dbReference type="GO" id="GO:0006325">
    <property type="term" value="P:chromatin organization"/>
    <property type="evidence" value="ECO:0007669"/>
    <property type="project" value="TreeGrafter"/>
</dbReference>
<dbReference type="AlphaFoldDB" id="A0AAE9WEW5"/>
<reference evidence="2 3" key="1">
    <citation type="journal article" date="2023" name="G3 (Bethesda)">
        <title>A high-quality reference genome for the fission yeast Schizosaccharomyces osmophilus.</title>
        <authorList>
            <person name="Jia G.S."/>
            <person name="Zhang W.C."/>
            <person name="Liang Y."/>
            <person name="Liu X.H."/>
            <person name="Rhind N."/>
            <person name="Pidoux A."/>
            <person name="Brysch-Herzberg M."/>
            <person name="Du L.L."/>
        </authorList>
    </citation>
    <scope>NUCLEOTIDE SEQUENCE [LARGE SCALE GENOMIC DNA]</scope>
    <source>
        <strain evidence="2 3">CBS 15793</strain>
    </source>
</reference>